<dbReference type="STRING" id="634771.SAMN04488128_105446"/>
<evidence type="ECO:0000256" key="1">
    <source>
        <dbReference type="PROSITE-ProRule" id="PRU00169"/>
    </source>
</evidence>
<feature type="domain" description="Response regulatory" evidence="2">
    <location>
        <begin position="7"/>
        <end position="118"/>
    </location>
</feature>
<keyword evidence="5" id="KW-1185">Reference proteome</keyword>
<protein>
    <submittedName>
        <fullName evidence="4">DNA-binding response regulator, LytR/AlgR family</fullName>
    </submittedName>
</protein>
<dbReference type="GO" id="GO:0003677">
    <property type="term" value="F:DNA binding"/>
    <property type="evidence" value="ECO:0007669"/>
    <property type="project" value="UniProtKB-KW"/>
</dbReference>
<keyword evidence="1" id="KW-0597">Phosphoprotein</keyword>
<dbReference type="OrthoDB" id="9787344at2"/>
<dbReference type="InterPro" id="IPR007492">
    <property type="entry name" value="LytTR_DNA-bd_dom"/>
</dbReference>
<reference evidence="5" key="1">
    <citation type="submission" date="2017-02" db="EMBL/GenBank/DDBJ databases">
        <authorList>
            <person name="Varghese N."/>
            <person name="Submissions S."/>
        </authorList>
    </citation>
    <scope>NUCLEOTIDE SEQUENCE [LARGE SCALE GENOMIC DNA]</scope>
    <source>
        <strain evidence="5">DSM 22224</strain>
    </source>
</reference>
<sequence length="236" mass="27022">MNPVTIRCVITDDEPLAAKGIMGYAARTGFLDVVAVCEDAVQLNAVLKQQPVDLLLLDIEMPYISGIEFLKNYPQPPKVIFTTAYERYAMQGFELDVLDYLLKPISFERFLKAANKAYDYFAAQHTQLSPYFFIKAEKKLEKVLYQDILFVEALENYVAVYTTDKKILTHATLKSVIEMLPAQQFIQPHKSYVVNMQHIGAIEGNILHVGPFQVPISKYQKEEVLEKIINNRLLRK</sequence>
<feature type="modified residue" description="4-aspartylphosphate" evidence="1">
    <location>
        <position position="58"/>
    </location>
</feature>
<evidence type="ECO:0000313" key="5">
    <source>
        <dbReference type="Proteomes" id="UP000190367"/>
    </source>
</evidence>
<proteinExistence type="predicted"/>
<accession>A0A1T4TML1</accession>
<dbReference type="PROSITE" id="PS50110">
    <property type="entry name" value="RESPONSE_REGULATORY"/>
    <property type="match status" value="1"/>
</dbReference>
<dbReference type="InterPro" id="IPR046947">
    <property type="entry name" value="LytR-like"/>
</dbReference>
<name>A0A1T4TML1_9BACT</name>
<dbReference type="EMBL" id="FUWZ01000005">
    <property type="protein sequence ID" value="SKA41459.1"/>
    <property type="molecule type" value="Genomic_DNA"/>
</dbReference>
<dbReference type="PROSITE" id="PS50930">
    <property type="entry name" value="HTH_LYTTR"/>
    <property type="match status" value="1"/>
</dbReference>
<feature type="domain" description="HTH LytTR-type" evidence="3">
    <location>
        <begin position="132"/>
        <end position="199"/>
    </location>
</feature>
<dbReference type="Gene3D" id="2.40.50.1020">
    <property type="entry name" value="LytTr DNA-binding domain"/>
    <property type="match status" value="1"/>
</dbReference>
<dbReference type="PANTHER" id="PTHR37299">
    <property type="entry name" value="TRANSCRIPTIONAL REGULATOR-RELATED"/>
    <property type="match status" value="1"/>
</dbReference>
<dbReference type="Proteomes" id="UP000190367">
    <property type="component" value="Unassembled WGS sequence"/>
</dbReference>
<evidence type="ECO:0000259" key="2">
    <source>
        <dbReference type="PROSITE" id="PS50110"/>
    </source>
</evidence>
<gene>
    <name evidence="4" type="ORF">SAMN04488128_105446</name>
</gene>
<organism evidence="4 5">
    <name type="scientific">Chitinophaga eiseniae</name>
    <dbReference type="NCBI Taxonomy" id="634771"/>
    <lineage>
        <taxon>Bacteria</taxon>
        <taxon>Pseudomonadati</taxon>
        <taxon>Bacteroidota</taxon>
        <taxon>Chitinophagia</taxon>
        <taxon>Chitinophagales</taxon>
        <taxon>Chitinophagaceae</taxon>
        <taxon>Chitinophaga</taxon>
    </lineage>
</organism>
<dbReference type="SUPFAM" id="SSF52172">
    <property type="entry name" value="CheY-like"/>
    <property type="match status" value="1"/>
</dbReference>
<dbReference type="SMART" id="SM00448">
    <property type="entry name" value="REC"/>
    <property type="match status" value="1"/>
</dbReference>
<evidence type="ECO:0000313" key="4">
    <source>
        <dbReference type="EMBL" id="SKA41459.1"/>
    </source>
</evidence>
<dbReference type="Pfam" id="PF00072">
    <property type="entry name" value="Response_reg"/>
    <property type="match status" value="1"/>
</dbReference>
<dbReference type="RefSeq" id="WP_078672242.1">
    <property type="nucleotide sequence ID" value="NZ_FUWZ01000005.1"/>
</dbReference>
<dbReference type="GO" id="GO:0000156">
    <property type="term" value="F:phosphorelay response regulator activity"/>
    <property type="evidence" value="ECO:0007669"/>
    <property type="project" value="InterPro"/>
</dbReference>
<dbReference type="SMART" id="SM00850">
    <property type="entry name" value="LytTR"/>
    <property type="match status" value="1"/>
</dbReference>
<dbReference type="Pfam" id="PF04397">
    <property type="entry name" value="LytTR"/>
    <property type="match status" value="1"/>
</dbReference>
<keyword evidence="4" id="KW-0238">DNA-binding</keyword>
<dbReference type="InterPro" id="IPR011006">
    <property type="entry name" value="CheY-like_superfamily"/>
</dbReference>
<dbReference type="PANTHER" id="PTHR37299:SF1">
    <property type="entry name" value="STAGE 0 SPORULATION PROTEIN A HOMOLOG"/>
    <property type="match status" value="1"/>
</dbReference>
<dbReference type="AlphaFoldDB" id="A0A1T4TML1"/>
<evidence type="ECO:0000259" key="3">
    <source>
        <dbReference type="PROSITE" id="PS50930"/>
    </source>
</evidence>
<dbReference type="InterPro" id="IPR001789">
    <property type="entry name" value="Sig_transdc_resp-reg_receiver"/>
</dbReference>
<dbReference type="Gene3D" id="3.40.50.2300">
    <property type="match status" value="1"/>
</dbReference>